<keyword evidence="1" id="KW-0472">Membrane</keyword>
<evidence type="ECO:0000313" key="3">
    <source>
        <dbReference type="Proteomes" id="UP000641514"/>
    </source>
</evidence>
<sequence>MIRSFQLWIVSLVIGVISAVVGFLTFDSIRDDLIADMQEQMPDMSRDQIETVVTISNIASVGFYLAILGAILFLVFQMKSGKNWARITLTIVGGINVLLSLLALAGGGVGSLIQLVSAGVIVAAIVFMYRADAASYFQKRPQY</sequence>
<evidence type="ECO:0000256" key="1">
    <source>
        <dbReference type="SAM" id="Phobius"/>
    </source>
</evidence>
<proteinExistence type="predicted"/>
<accession>A0A916XI84</accession>
<name>A0A916XI84_9ACTN</name>
<protein>
    <recommendedName>
        <fullName evidence="4">DUF2127 domain-containing protein</fullName>
    </recommendedName>
</protein>
<keyword evidence="3" id="KW-1185">Reference proteome</keyword>
<organism evidence="2 3">
    <name type="scientific">Hoyosella rhizosphaerae</name>
    <dbReference type="NCBI Taxonomy" id="1755582"/>
    <lineage>
        <taxon>Bacteria</taxon>
        <taxon>Bacillati</taxon>
        <taxon>Actinomycetota</taxon>
        <taxon>Actinomycetes</taxon>
        <taxon>Mycobacteriales</taxon>
        <taxon>Hoyosellaceae</taxon>
        <taxon>Hoyosella</taxon>
    </lineage>
</organism>
<dbReference type="AlphaFoldDB" id="A0A916XI84"/>
<comment type="caution">
    <text evidence="2">The sequence shown here is derived from an EMBL/GenBank/DDBJ whole genome shotgun (WGS) entry which is preliminary data.</text>
</comment>
<feature type="transmembrane region" description="Helical" evidence="1">
    <location>
        <begin position="49"/>
        <end position="75"/>
    </location>
</feature>
<gene>
    <name evidence="2" type="ORF">GCM10011410_30870</name>
</gene>
<evidence type="ECO:0008006" key="4">
    <source>
        <dbReference type="Google" id="ProtNLM"/>
    </source>
</evidence>
<keyword evidence="1" id="KW-1133">Transmembrane helix</keyword>
<reference evidence="2" key="1">
    <citation type="journal article" date="2014" name="Int. J. Syst. Evol. Microbiol.">
        <title>Complete genome sequence of Corynebacterium casei LMG S-19264T (=DSM 44701T), isolated from a smear-ripened cheese.</title>
        <authorList>
            <consortium name="US DOE Joint Genome Institute (JGI-PGF)"/>
            <person name="Walter F."/>
            <person name="Albersmeier A."/>
            <person name="Kalinowski J."/>
            <person name="Ruckert C."/>
        </authorList>
    </citation>
    <scope>NUCLEOTIDE SEQUENCE</scope>
    <source>
        <strain evidence="2">CGMCC 1.15478</strain>
    </source>
</reference>
<feature type="transmembrane region" description="Helical" evidence="1">
    <location>
        <begin position="112"/>
        <end position="131"/>
    </location>
</feature>
<reference evidence="2" key="2">
    <citation type="submission" date="2020-09" db="EMBL/GenBank/DDBJ databases">
        <authorList>
            <person name="Sun Q."/>
            <person name="Zhou Y."/>
        </authorList>
    </citation>
    <scope>NUCLEOTIDE SEQUENCE</scope>
    <source>
        <strain evidence="2">CGMCC 1.15478</strain>
    </source>
</reference>
<keyword evidence="1" id="KW-0812">Transmembrane</keyword>
<evidence type="ECO:0000313" key="2">
    <source>
        <dbReference type="EMBL" id="GGC75359.1"/>
    </source>
</evidence>
<feature type="transmembrane region" description="Helical" evidence="1">
    <location>
        <begin position="7"/>
        <end position="29"/>
    </location>
</feature>
<dbReference type="Proteomes" id="UP000641514">
    <property type="component" value="Unassembled WGS sequence"/>
</dbReference>
<feature type="transmembrane region" description="Helical" evidence="1">
    <location>
        <begin position="87"/>
        <end position="106"/>
    </location>
</feature>
<dbReference type="EMBL" id="BMJH01000004">
    <property type="protein sequence ID" value="GGC75359.1"/>
    <property type="molecule type" value="Genomic_DNA"/>
</dbReference>